<reference evidence="4" key="1">
    <citation type="journal article" date="2023" name="Phytobiomes J">
        <title>Deciphering the key players within the bacterial microbiota associated with aerial crown gall tumors on rhododendron: Insights into the gallobiome.</title>
        <authorList>
            <person name="Kuzmanovic N."/>
            <person name="Nesme J."/>
            <person name="Wolf J."/>
            <person name="Neumann-Schaal M."/>
            <person name="Petersen J."/>
            <person name="Fernandez-Gnecco G."/>
            <person name="Sproeer C."/>
            <person name="Bunk B."/>
            <person name="Overmann J."/>
            <person name="Sorensen S.J."/>
            <person name="Idczak E."/>
            <person name="Smalla K."/>
        </authorList>
    </citation>
    <scope>NUCLEOTIDE SEQUENCE</scope>
    <source>
        <strain evidence="4">Rho-11.1</strain>
    </source>
</reference>
<evidence type="ECO:0000256" key="1">
    <source>
        <dbReference type="SAM" id="MobiDB-lite"/>
    </source>
</evidence>
<feature type="domain" description="Phage-Barnase-EndoU-ColicinE5/D-RelE like nuclease 2" evidence="3">
    <location>
        <begin position="280"/>
        <end position="410"/>
    </location>
</feature>
<comment type="caution">
    <text evidence="4">The sequence shown here is derived from an EMBL/GenBank/DDBJ whole genome shotgun (WGS) entry which is preliminary data.</text>
</comment>
<dbReference type="Pfam" id="PF04233">
    <property type="entry name" value="Phage_Mu_F"/>
    <property type="match status" value="1"/>
</dbReference>
<evidence type="ECO:0000259" key="2">
    <source>
        <dbReference type="Pfam" id="PF04233"/>
    </source>
</evidence>
<organism evidence="4">
    <name type="scientific">Agrobacterium rosae</name>
    <dbReference type="NCBI Taxonomy" id="1972867"/>
    <lineage>
        <taxon>Bacteria</taxon>
        <taxon>Pseudomonadati</taxon>
        <taxon>Pseudomonadota</taxon>
        <taxon>Alphaproteobacteria</taxon>
        <taxon>Hyphomicrobiales</taxon>
        <taxon>Rhizobiaceae</taxon>
        <taxon>Rhizobium/Agrobacterium group</taxon>
        <taxon>Agrobacterium</taxon>
    </lineage>
</organism>
<proteinExistence type="predicted"/>
<protein>
    <submittedName>
        <fullName evidence="4">PBECR2 nuclease fold domain-containing protein</fullName>
    </submittedName>
</protein>
<name>A0AAW9FFV5_9HYPH</name>
<dbReference type="InterPro" id="IPR006528">
    <property type="entry name" value="Phage_head_morphogenesis_dom"/>
</dbReference>
<dbReference type="Pfam" id="PF18810">
    <property type="entry name" value="PBECR2"/>
    <property type="match status" value="1"/>
</dbReference>
<dbReference type="InterPro" id="IPR041110">
    <property type="entry name" value="PBECR2"/>
</dbReference>
<dbReference type="RefSeq" id="WP_320202459.1">
    <property type="nucleotide sequence ID" value="NZ_CP192781.1"/>
</dbReference>
<dbReference type="EMBL" id="JAVRAF010000001">
    <property type="protein sequence ID" value="MDX8301479.1"/>
    <property type="molecule type" value="Genomic_DNA"/>
</dbReference>
<sequence length="412" mass="46797">MADQLPFQEAIDFLQQKVNLPTRRSDDLRHSAHVRAFSVAGVTRDDMLSDFRSAIERAQTEGTGFTEFKKDFDTIVERYGWKYFSHGKTEEERSAWRAKIIFNTNMRTSYMAGRWKQLTDPDVMRYRPYLEYVHSGSQHPRKLHLSWNGIILRADDPAWRYMFPPNGWGCFCDVESLSQRQLGARGRSGPDPSPDLKPYDDVDPRTGQPETRYPGIDRGWEYNVGQEWLHGIVPGQLQKPLSAFGGMPTPTSLPPLPRASKADAADLLADDLKPEDYVAAFMARFGLAAGDAGFYRDLSGGIIGIDRSLFEQRKPDGTVVGLKSGKRGRGQFAVFLADAIQKPDEIWVDWAAVKSGAVLRRAYLKQVELDDGRSLFIRFEWTKEGWSAVTGFDTTESYIENYRKGALIYRKK</sequence>
<feature type="region of interest" description="Disordered" evidence="1">
    <location>
        <begin position="182"/>
        <end position="216"/>
    </location>
</feature>
<evidence type="ECO:0000259" key="3">
    <source>
        <dbReference type="Pfam" id="PF18810"/>
    </source>
</evidence>
<feature type="domain" description="Phage head morphogenesis" evidence="2">
    <location>
        <begin position="51"/>
        <end position="174"/>
    </location>
</feature>
<accession>A0AAW9FFV5</accession>
<dbReference type="AlphaFoldDB" id="A0AAW9FFV5"/>
<evidence type="ECO:0000313" key="4">
    <source>
        <dbReference type="EMBL" id="MDX8301479.1"/>
    </source>
</evidence>
<gene>
    <name evidence="4" type="ORF">RMR22_04430</name>
</gene>